<dbReference type="PANTHER" id="PTHR46825:SF9">
    <property type="entry name" value="BETA-LACTAMASE-RELATED DOMAIN-CONTAINING PROTEIN"/>
    <property type="match status" value="1"/>
</dbReference>
<proteinExistence type="predicted"/>
<comment type="caution">
    <text evidence="4">The sequence shown here is derived from an EMBL/GenBank/DDBJ whole genome shotgun (WGS) entry which is preliminary data.</text>
</comment>
<dbReference type="Proteomes" id="UP000548476">
    <property type="component" value="Unassembled WGS sequence"/>
</dbReference>
<dbReference type="SUPFAM" id="SSF56601">
    <property type="entry name" value="beta-lactamase/transpeptidase-like"/>
    <property type="match status" value="1"/>
</dbReference>
<feature type="domain" description="Beta-lactamase-related" evidence="3">
    <location>
        <begin position="33"/>
        <end position="340"/>
    </location>
</feature>
<keyword evidence="1" id="KW-0812">Transmembrane</keyword>
<feature type="signal peptide" evidence="2">
    <location>
        <begin position="1"/>
        <end position="24"/>
    </location>
</feature>
<sequence length="453" mass="46884">MIRKPLLILAAVTALLPVSVPAYGNPPADGLHDLIAEHLDATGTPGAALAVTTAEATTRTDFWGVDGDGAPVTAATPFLWGSVAKPVTASVVLSLGVDPAAPVGDYLPGFAPTWRGEPAAPTVGQLLAHTSGITRMTATDVGDNAPGAVSRVAARLYDDELDTAPGTEYAYNSSNYLLLGAIAEAVTGREYADVAKELVLGPAGMTGAVTGAGDPVPPGHRQFFGWTAAFDDPYDLSGLPYGYLGGNIDDLVALGRFALAAGGTSPGGDMWAPQPGTGDRYGLGWHLGELPGTGEPMVWHPGATRGYQTVLILLPAKGIAVALAQNTYAETRAEQLLDAAFDAARISAGYRPGEASAPNIYFYLPWAAAGLALAALAAVLWRVTRGRRRWWRAGIWAAVAVAVPLVPGLAGQEWRLLWGWTPDLAWSLVALGALAGAAAVAEIAGRRREAVEV</sequence>
<organism evidence="4 5">
    <name type="scientific">Phytomonospora endophytica</name>
    <dbReference type="NCBI Taxonomy" id="714109"/>
    <lineage>
        <taxon>Bacteria</taxon>
        <taxon>Bacillati</taxon>
        <taxon>Actinomycetota</taxon>
        <taxon>Actinomycetes</taxon>
        <taxon>Micromonosporales</taxon>
        <taxon>Micromonosporaceae</taxon>
        <taxon>Phytomonospora</taxon>
    </lineage>
</organism>
<keyword evidence="2" id="KW-0732">Signal</keyword>
<feature type="chain" id="PRO_5032549215" evidence="2">
    <location>
        <begin position="25"/>
        <end position="453"/>
    </location>
</feature>
<dbReference type="RefSeq" id="WP_184788302.1">
    <property type="nucleotide sequence ID" value="NZ_BONT01000003.1"/>
</dbReference>
<keyword evidence="1" id="KW-0472">Membrane</keyword>
<protein>
    <submittedName>
        <fullName evidence="4">CubicO group peptidase (Beta-lactamase class C family)</fullName>
    </submittedName>
</protein>
<evidence type="ECO:0000256" key="1">
    <source>
        <dbReference type="SAM" id="Phobius"/>
    </source>
</evidence>
<dbReference type="InterPro" id="IPR001466">
    <property type="entry name" value="Beta-lactam-related"/>
</dbReference>
<keyword evidence="1" id="KW-1133">Transmembrane helix</keyword>
<accession>A0A841FPH0</accession>
<keyword evidence="5" id="KW-1185">Reference proteome</keyword>
<feature type="transmembrane region" description="Helical" evidence="1">
    <location>
        <begin position="393"/>
        <end position="412"/>
    </location>
</feature>
<dbReference type="EMBL" id="JACHGT010000006">
    <property type="protein sequence ID" value="MBB6035452.1"/>
    <property type="molecule type" value="Genomic_DNA"/>
</dbReference>
<gene>
    <name evidence="4" type="ORF">HNR73_003309</name>
</gene>
<feature type="transmembrane region" description="Helical" evidence="1">
    <location>
        <begin position="424"/>
        <end position="444"/>
    </location>
</feature>
<dbReference type="Gene3D" id="3.40.710.10">
    <property type="entry name" value="DD-peptidase/beta-lactamase superfamily"/>
    <property type="match status" value="1"/>
</dbReference>
<dbReference type="Pfam" id="PF00144">
    <property type="entry name" value="Beta-lactamase"/>
    <property type="match status" value="1"/>
</dbReference>
<evidence type="ECO:0000313" key="5">
    <source>
        <dbReference type="Proteomes" id="UP000548476"/>
    </source>
</evidence>
<evidence type="ECO:0000256" key="2">
    <source>
        <dbReference type="SAM" id="SignalP"/>
    </source>
</evidence>
<dbReference type="InterPro" id="IPR050491">
    <property type="entry name" value="AmpC-like"/>
</dbReference>
<evidence type="ECO:0000313" key="4">
    <source>
        <dbReference type="EMBL" id="MBB6035452.1"/>
    </source>
</evidence>
<dbReference type="PANTHER" id="PTHR46825">
    <property type="entry name" value="D-ALANYL-D-ALANINE-CARBOXYPEPTIDASE/ENDOPEPTIDASE AMPH"/>
    <property type="match status" value="1"/>
</dbReference>
<reference evidence="4 5" key="1">
    <citation type="submission" date="2020-08" db="EMBL/GenBank/DDBJ databases">
        <title>Genomic Encyclopedia of Type Strains, Phase IV (KMG-IV): sequencing the most valuable type-strain genomes for metagenomic binning, comparative biology and taxonomic classification.</title>
        <authorList>
            <person name="Goeker M."/>
        </authorList>
    </citation>
    <scope>NUCLEOTIDE SEQUENCE [LARGE SCALE GENOMIC DNA]</scope>
    <source>
        <strain evidence="4 5">YIM 65646</strain>
    </source>
</reference>
<evidence type="ECO:0000259" key="3">
    <source>
        <dbReference type="Pfam" id="PF00144"/>
    </source>
</evidence>
<name>A0A841FPH0_9ACTN</name>
<dbReference type="InterPro" id="IPR012338">
    <property type="entry name" value="Beta-lactam/transpept-like"/>
</dbReference>
<feature type="transmembrane region" description="Helical" evidence="1">
    <location>
        <begin position="360"/>
        <end position="381"/>
    </location>
</feature>
<dbReference type="AlphaFoldDB" id="A0A841FPH0"/>